<dbReference type="InterPro" id="IPR013083">
    <property type="entry name" value="Znf_RING/FYVE/PHD"/>
</dbReference>
<gene>
    <name evidence="3" type="ORF">D0868_01857</name>
</gene>
<feature type="domain" description="RING-type" evidence="2">
    <location>
        <begin position="61"/>
        <end position="103"/>
    </location>
</feature>
<dbReference type="InterPro" id="IPR001841">
    <property type="entry name" value="Znf_RING"/>
</dbReference>
<dbReference type="EMBL" id="QWIK01000088">
    <property type="protein sequence ID" value="RMY13712.1"/>
    <property type="molecule type" value="Genomic_DNA"/>
</dbReference>
<keyword evidence="1" id="KW-0863">Zinc-finger</keyword>
<proteinExistence type="predicted"/>
<dbReference type="PROSITE" id="PS50089">
    <property type="entry name" value="ZF_RING_2"/>
    <property type="match status" value="1"/>
</dbReference>
<keyword evidence="1" id="KW-0479">Metal-binding</keyword>
<dbReference type="GO" id="GO:0008270">
    <property type="term" value="F:zinc ion binding"/>
    <property type="evidence" value="ECO:0007669"/>
    <property type="project" value="UniProtKB-KW"/>
</dbReference>
<dbReference type="AlphaFoldDB" id="A0A3M6ZF13"/>
<organism evidence="3 4">
    <name type="scientific">Hortaea werneckii</name>
    <name type="common">Black yeast</name>
    <name type="synonym">Cladosporium werneckii</name>
    <dbReference type="NCBI Taxonomy" id="91943"/>
    <lineage>
        <taxon>Eukaryota</taxon>
        <taxon>Fungi</taxon>
        <taxon>Dikarya</taxon>
        <taxon>Ascomycota</taxon>
        <taxon>Pezizomycotina</taxon>
        <taxon>Dothideomycetes</taxon>
        <taxon>Dothideomycetidae</taxon>
        <taxon>Mycosphaerellales</taxon>
        <taxon>Teratosphaeriaceae</taxon>
        <taxon>Hortaea</taxon>
    </lineage>
</organism>
<evidence type="ECO:0000259" key="2">
    <source>
        <dbReference type="PROSITE" id="PS50089"/>
    </source>
</evidence>
<dbReference type="SUPFAM" id="SSF57850">
    <property type="entry name" value="RING/U-box"/>
    <property type="match status" value="1"/>
</dbReference>
<protein>
    <recommendedName>
        <fullName evidence="2">RING-type domain-containing protein</fullName>
    </recommendedName>
</protein>
<reference evidence="3 4" key="1">
    <citation type="journal article" date="2018" name="BMC Genomics">
        <title>Genomic evidence for intraspecific hybridization in a clonal and extremely halotolerant yeast.</title>
        <authorList>
            <person name="Gostincar C."/>
            <person name="Stajich J.E."/>
            <person name="Zupancic J."/>
            <person name="Zalar P."/>
            <person name="Gunde-Cimerman N."/>
        </authorList>
    </citation>
    <scope>NUCLEOTIDE SEQUENCE [LARGE SCALE GENOMIC DNA]</scope>
    <source>
        <strain evidence="3 4">EXF-6654</strain>
    </source>
</reference>
<evidence type="ECO:0000313" key="3">
    <source>
        <dbReference type="EMBL" id="RMY13712.1"/>
    </source>
</evidence>
<dbReference type="SMART" id="SM00184">
    <property type="entry name" value="RING"/>
    <property type="match status" value="1"/>
</dbReference>
<name>A0A3M6ZF13_HORWE</name>
<sequence>MPNRKLRLTFYDLRITLHEDINRNTDLKKTNTKTNIMGGSPGHFIRKGLVPLHHQPVGELCELCRNPYSAERIAMQIHCGHVGCQTCMAGWFGGGHERCPFCRMRLVFSPPTSMARRLAQETPVLVRDALGRAVADFKACLVRRAVERVDSNINFRPSEVLEAGKTFALFIRGHVGLPTSMCGVAIQMSVMDAHILAVANIAPAYAFEVGKPYSSAQLRHLPMILAAIHATLRALMRTDINGGLDSPSWLINSFKASLDARLRKQGTSLKLGGFEGKEVESVAIDMDTILQYIIFVLHRCLVNKPLPPIPSGGG</sequence>
<keyword evidence="1" id="KW-0862">Zinc</keyword>
<evidence type="ECO:0000256" key="1">
    <source>
        <dbReference type="PROSITE-ProRule" id="PRU00175"/>
    </source>
</evidence>
<comment type="caution">
    <text evidence="3">The sequence shown here is derived from an EMBL/GenBank/DDBJ whole genome shotgun (WGS) entry which is preliminary data.</text>
</comment>
<dbReference type="Pfam" id="PF13639">
    <property type="entry name" value="zf-RING_2"/>
    <property type="match status" value="1"/>
</dbReference>
<dbReference type="Gene3D" id="3.30.40.10">
    <property type="entry name" value="Zinc/RING finger domain, C3HC4 (zinc finger)"/>
    <property type="match status" value="1"/>
</dbReference>
<dbReference type="Proteomes" id="UP000282582">
    <property type="component" value="Unassembled WGS sequence"/>
</dbReference>
<evidence type="ECO:0000313" key="4">
    <source>
        <dbReference type="Proteomes" id="UP000282582"/>
    </source>
</evidence>
<accession>A0A3M6ZF13</accession>